<dbReference type="Pfam" id="PF01636">
    <property type="entry name" value="APH"/>
    <property type="match status" value="1"/>
</dbReference>
<dbReference type="SUPFAM" id="SSF56112">
    <property type="entry name" value="Protein kinase-like (PK-like)"/>
    <property type="match status" value="1"/>
</dbReference>
<dbReference type="PANTHER" id="PTHR21310">
    <property type="entry name" value="AMINOGLYCOSIDE PHOSPHOTRANSFERASE-RELATED-RELATED"/>
    <property type="match status" value="1"/>
</dbReference>
<reference evidence="2" key="2">
    <citation type="submission" date="2023-05" db="EMBL/GenBank/DDBJ databases">
        <authorList>
            <consortium name="Lawrence Berkeley National Laboratory"/>
            <person name="Steindorff A."/>
            <person name="Hensen N."/>
            <person name="Bonometti L."/>
            <person name="Westerberg I."/>
            <person name="Brannstrom I.O."/>
            <person name="Guillou S."/>
            <person name="Cros-Aarteil S."/>
            <person name="Calhoun S."/>
            <person name="Haridas S."/>
            <person name="Kuo A."/>
            <person name="Mondo S."/>
            <person name="Pangilinan J."/>
            <person name="Riley R."/>
            <person name="Labutti K."/>
            <person name="Andreopoulos B."/>
            <person name="Lipzen A."/>
            <person name="Chen C."/>
            <person name="Yanf M."/>
            <person name="Daum C."/>
            <person name="Ng V."/>
            <person name="Clum A."/>
            <person name="Ohm R."/>
            <person name="Martin F."/>
            <person name="Silar P."/>
            <person name="Natvig D."/>
            <person name="Lalanne C."/>
            <person name="Gautier V."/>
            <person name="Ament-Velasquez S.L."/>
            <person name="Kruys A."/>
            <person name="Hutchinson M.I."/>
            <person name="Powell A.J."/>
            <person name="Barry K."/>
            <person name="Miller A.N."/>
            <person name="Grigoriev I.V."/>
            <person name="Debuchy R."/>
            <person name="Gladieux P."/>
            <person name="Thoren M.H."/>
            <person name="Johannesson H."/>
        </authorList>
    </citation>
    <scope>NUCLEOTIDE SEQUENCE</scope>
    <source>
        <strain evidence="2">CBS 532.94</strain>
    </source>
</reference>
<keyword evidence="2" id="KW-0418">Kinase</keyword>
<dbReference type="AlphaFoldDB" id="A0AAN7C3R2"/>
<dbReference type="Gene3D" id="3.90.1200.10">
    <property type="match status" value="1"/>
</dbReference>
<dbReference type="InterPro" id="IPR011009">
    <property type="entry name" value="Kinase-like_dom_sf"/>
</dbReference>
<dbReference type="GO" id="GO:0016301">
    <property type="term" value="F:kinase activity"/>
    <property type="evidence" value="ECO:0007669"/>
    <property type="project" value="UniProtKB-KW"/>
</dbReference>
<feature type="domain" description="Aminoglycoside phosphotransferase" evidence="1">
    <location>
        <begin position="52"/>
        <end position="263"/>
    </location>
</feature>
<dbReference type="InterPro" id="IPR002575">
    <property type="entry name" value="Aminoglycoside_PTrfase"/>
</dbReference>
<reference evidence="2" key="1">
    <citation type="journal article" date="2023" name="Mol. Phylogenet. Evol.">
        <title>Genome-scale phylogeny and comparative genomics of the fungal order Sordariales.</title>
        <authorList>
            <person name="Hensen N."/>
            <person name="Bonometti L."/>
            <person name="Westerberg I."/>
            <person name="Brannstrom I.O."/>
            <person name="Guillou S."/>
            <person name="Cros-Aarteil S."/>
            <person name="Calhoun S."/>
            <person name="Haridas S."/>
            <person name="Kuo A."/>
            <person name="Mondo S."/>
            <person name="Pangilinan J."/>
            <person name="Riley R."/>
            <person name="LaButti K."/>
            <person name="Andreopoulos B."/>
            <person name="Lipzen A."/>
            <person name="Chen C."/>
            <person name="Yan M."/>
            <person name="Daum C."/>
            <person name="Ng V."/>
            <person name="Clum A."/>
            <person name="Steindorff A."/>
            <person name="Ohm R.A."/>
            <person name="Martin F."/>
            <person name="Silar P."/>
            <person name="Natvig D.O."/>
            <person name="Lalanne C."/>
            <person name="Gautier V."/>
            <person name="Ament-Velasquez S.L."/>
            <person name="Kruys A."/>
            <person name="Hutchinson M.I."/>
            <person name="Powell A.J."/>
            <person name="Barry K."/>
            <person name="Miller A.N."/>
            <person name="Grigoriev I.V."/>
            <person name="Debuchy R."/>
            <person name="Gladieux P."/>
            <person name="Hiltunen Thoren M."/>
            <person name="Johannesson H."/>
        </authorList>
    </citation>
    <scope>NUCLEOTIDE SEQUENCE</scope>
    <source>
        <strain evidence="2">CBS 532.94</strain>
    </source>
</reference>
<dbReference type="InterPro" id="IPR051678">
    <property type="entry name" value="AGP_Transferase"/>
</dbReference>
<evidence type="ECO:0000313" key="2">
    <source>
        <dbReference type="EMBL" id="KAK4234507.1"/>
    </source>
</evidence>
<evidence type="ECO:0000259" key="1">
    <source>
        <dbReference type="Pfam" id="PF01636"/>
    </source>
</evidence>
<dbReference type="EMBL" id="MU860360">
    <property type="protein sequence ID" value="KAK4234507.1"/>
    <property type="molecule type" value="Genomic_DNA"/>
</dbReference>
<organism evidence="2 3">
    <name type="scientific">Achaetomium macrosporum</name>
    <dbReference type="NCBI Taxonomy" id="79813"/>
    <lineage>
        <taxon>Eukaryota</taxon>
        <taxon>Fungi</taxon>
        <taxon>Dikarya</taxon>
        <taxon>Ascomycota</taxon>
        <taxon>Pezizomycotina</taxon>
        <taxon>Sordariomycetes</taxon>
        <taxon>Sordariomycetidae</taxon>
        <taxon>Sordariales</taxon>
        <taxon>Chaetomiaceae</taxon>
        <taxon>Achaetomium</taxon>
    </lineage>
</organism>
<dbReference type="PANTHER" id="PTHR21310:SF48">
    <property type="entry name" value="AMINOGLYCOSIDE PHOSPHOTRANSFERASE DOMAIN-CONTAINING PROTEIN"/>
    <property type="match status" value="1"/>
</dbReference>
<proteinExistence type="predicted"/>
<evidence type="ECO:0000313" key="3">
    <source>
        <dbReference type="Proteomes" id="UP001303760"/>
    </source>
</evidence>
<accession>A0AAN7C3R2</accession>
<dbReference type="Proteomes" id="UP001303760">
    <property type="component" value="Unassembled WGS sequence"/>
</dbReference>
<protein>
    <submittedName>
        <fullName evidence="2">Kinase-like domain-containing protein</fullName>
    </submittedName>
</protein>
<comment type="caution">
    <text evidence="2">The sequence shown here is derived from an EMBL/GenBank/DDBJ whole genome shotgun (WGS) entry which is preliminary data.</text>
</comment>
<name>A0AAN7C3R2_9PEZI</name>
<gene>
    <name evidence="2" type="ORF">C8A03DRAFT_47173</name>
</gene>
<sequence length="275" mass="31874">MPALYNIPYYAPAHTLRANLPSTEEIEAAEEINTKLFEGQYVLIRPLEGENMLYVSHETDVPIPRVYAIYQKRDSAGRTCTYIIMEHIEGQPLNNCWGSLDLATKESIASQLHASFDQLRSLGPPDYFGSLHRRPLYDGLFLTDDEKPRINGPFGSVADLAEALVLKLQHEDEQFPAERTAYYRRVLPRVLRGDGRIRFAHADIQTKNLMLTPNGRVVILDWQSAGWYPSYWEYAVALFCCGLWTDDFHAWMPKFLDEYPNEYLWLANIRTFLWY</sequence>
<keyword evidence="2" id="KW-0808">Transferase</keyword>
<keyword evidence="3" id="KW-1185">Reference proteome</keyword>